<dbReference type="SMART" id="SM01012">
    <property type="entry name" value="ANTAR"/>
    <property type="match status" value="1"/>
</dbReference>
<reference evidence="2 3" key="1">
    <citation type="submission" date="2020-08" db="EMBL/GenBank/DDBJ databases">
        <title>Genomic Encyclopedia of Type Strains, Phase IV (KMG-IV): sequencing the most valuable type-strain genomes for metagenomic binning, comparative biology and taxonomic classification.</title>
        <authorList>
            <person name="Goeker M."/>
        </authorList>
    </citation>
    <scope>NUCLEOTIDE SEQUENCE [LARGE SCALE GENOMIC DNA]</scope>
    <source>
        <strain evidence="2 3">DSM 102238</strain>
    </source>
</reference>
<dbReference type="Pfam" id="PF03861">
    <property type="entry name" value="ANTAR"/>
    <property type="match status" value="1"/>
</dbReference>
<protein>
    <submittedName>
        <fullName evidence="2">AmiR/NasT family two-component response regulator</fullName>
    </submittedName>
</protein>
<sequence>MSVVRFVQNFSQRRALIASADARAIEALSVTLGKLGLLVEPLGAEGAQAPLADLDAARDVLFLDGDLHAPPIVPTGPTAELPLVPLVGLVGVEAPSRLRALMLAGATAFLPKPVYGGSVYSALYLAVNEHARKAALGSAVEELEQRRRQRRYVVKAILIVIAEAGLDDEAAFQSLRRAAMRARLGLEAYCEQLVRERADEDLDNPAAPFARAAVD</sequence>
<dbReference type="SUPFAM" id="SSF52172">
    <property type="entry name" value="CheY-like"/>
    <property type="match status" value="1"/>
</dbReference>
<accession>A0A7W6E8F7</accession>
<evidence type="ECO:0000313" key="2">
    <source>
        <dbReference type="EMBL" id="MBB3996667.1"/>
    </source>
</evidence>
<name>A0A7W6E8F7_9HYPH</name>
<dbReference type="Gene3D" id="3.40.50.2300">
    <property type="match status" value="1"/>
</dbReference>
<organism evidence="2 3">
    <name type="scientific">Aureimonas pseudogalii</name>
    <dbReference type="NCBI Taxonomy" id="1744844"/>
    <lineage>
        <taxon>Bacteria</taxon>
        <taxon>Pseudomonadati</taxon>
        <taxon>Pseudomonadota</taxon>
        <taxon>Alphaproteobacteria</taxon>
        <taxon>Hyphomicrobiales</taxon>
        <taxon>Aurantimonadaceae</taxon>
        <taxon>Aureimonas</taxon>
    </lineage>
</organism>
<dbReference type="Gene3D" id="1.10.10.10">
    <property type="entry name" value="Winged helix-like DNA-binding domain superfamily/Winged helix DNA-binding domain"/>
    <property type="match status" value="1"/>
</dbReference>
<dbReference type="InterPro" id="IPR036388">
    <property type="entry name" value="WH-like_DNA-bd_sf"/>
</dbReference>
<dbReference type="Proteomes" id="UP000542776">
    <property type="component" value="Unassembled WGS sequence"/>
</dbReference>
<evidence type="ECO:0000313" key="3">
    <source>
        <dbReference type="Proteomes" id="UP000542776"/>
    </source>
</evidence>
<dbReference type="InterPro" id="IPR011006">
    <property type="entry name" value="CheY-like_superfamily"/>
</dbReference>
<evidence type="ECO:0000259" key="1">
    <source>
        <dbReference type="PROSITE" id="PS50921"/>
    </source>
</evidence>
<dbReference type="PROSITE" id="PS50921">
    <property type="entry name" value="ANTAR"/>
    <property type="match status" value="1"/>
</dbReference>
<proteinExistence type="predicted"/>
<dbReference type="AlphaFoldDB" id="A0A7W6E8F7"/>
<dbReference type="RefSeq" id="WP_183197479.1">
    <property type="nucleotide sequence ID" value="NZ_JACIEK010000001.1"/>
</dbReference>
<dbReference type="InterPro" id="IPR005561">
    <property type="entry name" value="ANTAR"/>
</dbReference>
<dbReference type="GO" id="GO:0003723">
    <property type="term" value="F:RNA binding"/>
    <property type="evidence" value="ECO:0007669"/>
    <property type="project" value="InterPro"/>
</dbReference>
<dbReference type="EMBL" id="JACIEK010000001">
    <property type="protein sequence ID" value="MBB3996667.1"/>
    <property type="molecule type" value="Genomic_DNA"/>
</dbReference>
<comment type="caution">
    <text evidence="2">The sequence shown here is derived from an EMBL/GenBank/DDBJ whole genome shotgun (WGS) entry which is preliminary data.</text>
</comment>
<keyword evidence="3" id="KW-1185">Reference proteome</keyword>
<gene>
    <name evidence="2" type="ORF">GGR04_000488</name>
</gene>
<feature type="domain" description="ANTAR" evidence="1">
    <location>
        <begin position="133"/>
        <end position="194"/>
    </location>
</feature>